<feature type="region of interest" description="Disordered" evidence="6">
    <location>
        <begin position="385"/>
        <end position="413"/>
    </location>
</feature>
<evidence type="ECO:0000256" key="2">
    <source>
        <dbReference type="ARBA" id="ARBA00007708"/>
    </source>
</evidence>
<name>A0A835V3Q8_VANPL</name>
<evidence type="ECO:0008006" key="11">
    <source>
        <dbReference type="Google" id="ProtNLM"/>
    </source>
</evidence>
<keyword evidence="3" id="KW-0813">Transport</keyword>
<organism evidence="9 10">
    <name type="scientific">Vanilla planifolia</name>
    <name type="common">Vanilla</name>
    <dbReference type="NCBI Taxonomy" id="51239"/>
    <lineage>
        <taxon>Eukaryota</taxon>
        <taxon>Viridiplantae</taxon>
        <taxon>Streptophyta</taxon>
        <taxon>Embryophyta</taxon>
        <taxon>Tracheophyta</taxon>
        <taxon>Spermatophyta</taxon>
        <taxon>Magnoliopsida</taxon>
        <taxon>Liliopsida</taxon>
        <taxon>Asparagales</taxon>
        <taxon>Orchidaceae</taxon>
        <taxon>Vanilloideae</taxon>
        <taxon>Vanilleae</taxon>
        <taxon>Vanilla</taxon>
    </lineage>
</organism>
<evidence type="ECO:0000259" key="8">
    <source>
        <dbReference type="PROSITE" id="PS50909"/>
    </source>
</evidence>
<dbReference type="Gene3D" id="1.20.58.160">
    <property type="match status" value="1"/>
</dbReference>
<dbReference type="Pfam" id="PF00790">
    <property type="entry name" value="VHS"/>
    <property type="match status" value="1"/>
</dbReference>
<comment type="similarity">
    <text evidence="2">Belongs to the TOM1 family.</text>
</comment>
<feature type="domain" description="GAT" evidence="8">
    <location>
        <begin position="187"/>
        <end position="276"/>
    </location>
</feature>
<dbReference type="GO" id="GO:0043130">
    <property type="term" value="F:ubiquitin binding"/>
    <property type="evidence" value="ECO:0007669"/>
    <property type="project" value="InterPro"/>
</dbReference>
<dbReference type="Proteomes" id="UP000639772">
    <property type="component" value="Unassembled WGS sequence"/>
</dbReference>
<accession>A0A835V3Q8</accession>
<dbReference type="SMART" id="SM00288">
    <property type="entry name" value="VHS"/>
    <property type="match status" value="1"/>
</dbReference>
<feature type="compositionally biased region" description="Polar residues" evidence="6">
    <location>
        <begin position="327"/>
        <end position="337"/>
    </location>
</feature>
<dbReference type="EMBL" id="JADCNM010000005">
    <property type="protein sequence ID" value="KAG0483593.1"/>
    <property type="molecule type" value="Genomic_DNA"/>
</dbReference>
<evidence type="ECO:0000256" key="6">
    <source>
        <dbReference type="SAM" id="MobiDB-lite"/>
    </source>
</evidence>
<sequence>MASSATVRVEKATSDLLLGPDWTMNMEICDSVIPDPGLAKDVVKVVKKRLQHKSPRVQLLALTLLETMIKNCGDSVHFQVVERDILQEMVKIVRKKVDMEVRDKILVLLDSWQEAFGGPSGKYPQFFWAYSDLKRSGVDFPQRSGDASLIFTPPMQHLPPTRRPEVGYGMPMNMAARIDVATASKKENLSMLSLLDLDRIRSVMELLNDMLKALNPHDREAVKDELIIDLVDQCRFNLKKILHLIDSTGDEKLLEQGLALNDNLQSVLAKHDAIAAGNPLTAEGSEPFQRPNASTTVVAADFVDEEEEEDDEFAQLARRNLKRKPTDQSTSVESYDQTKPLATGNVRTAFMDGNASSLPDAPCPVRTSSKEQNIIDLLGITSSSNASPHTPISPSAAFHQNSPSQPVTTNSQIHPHNTQIYSPNQEYIPYSSYVTPWAQTLPPSSTHSQQHPQDLPYELPHEAQHATYPPPPWEDSNNLNPFTQASYLPAHSSTWESHSSANFAPTGPVVSSKAFVPSYKLLEDLIDLRSPNGVGQGMVHDGK</sequence>
<dbReference type="PANTHER" id="PTHR45898">
    <property type="entry name" value="TOM1-LIKE PROTEIN"/>
    <property type="match status" value="1"/>
</dbReference>
<dbReference type="SUPFAM" id="SSF89009">
    <property type="entry name" value="GAT-like domain"/>
    <property type="match status" value="1"/>
</dbReference>
<dbReference type="InterPro" id="IPR014645">
    <property type="entry name" value="TOM1"/>
</dbReference>
<evidence type="ECO:0000256" key="3">
    <source>
        <dbReference type="ARBA" id="ARBA00022448"/>
    </source>
</evidence>
<dbReference type="PROSITE" id="PS50909">
    <property type="entry name" value="GAT"/>
    <property type="match status" value="1"/>
</dbReference>
<dbReference type="CDD" id="cd03561">
    <property type="entry name" value="VHS"/>
    <property type="match status" value="1"/>
</dbReference>
<dbReference type="AlphaFoldDB" id="A0A835V3Q8"/>
<gene>
    <name evidence="9" type="ORF">HPP92_011677</name>
</gene>
<dbReference type="InterPro" id="IPR038425">
    <property type="entry name" value="GAT_sf"/>
</dbReference>
<dbReference type="Pfam" id="PF03127">
    <property type="entry name" value="GAT"/>
    <property type="match status" value="1"/>
</dbReference>
<dbReference type="PIRSF" id="PIRSF036948">
    <property type="entry name" value="TOM1"/>
    <property type="match status" value="1"/>
</dbReference>
<evidence type="ECO:0000256" key="1">
    <source>
        <dbReference type="ARBA" id="ARBA00004170"/>
    </source>
</evidence>
<dbReference type="Gene3D" id="1.25.40.90">
    <property type="match status" value="1"/>
</dbReference>
<proteinExistence type="inferred from homology"/>
<dbReference type="InterPro" id="IPR008942">
    <property type="entry name" value="ENTH_VHS"/>
</dbReference>
<evidence type="ECO:0000256" key="4">
    <source>
        <dbReference type="ARBA" id="ARBA00022927"/>
    </source>
</evidence>
<evidence type="ECO:0000313" key="9">
    <source>
        <dbReference type="EMBL" id="KAG0483593.1"/>
    </source>
</evidence>
<dbReference type="GO" id="GO:0016020">
    <property type="term" value="C:membrane"/>
    <property type="evidence" value="ECO:0007669"/>
    <property type="project" value="UniProtKB-SubCell"/>
</dbReference>
<keyword evidence="5" id="KW-0472">Membrane</keyword>
<evidence type="ECO:0000256" key="5">
    <source>
        <dbReference type="ARBA" id="ARBA00023136"/>
    </source>
</evidence>
<evidence type="ECO:0000259" key="7">
    <source>
        <dbReference type="PROSITE" id="PS50179"/>
    </source>
</evidence>
<reference evidence="9 10" key="1">
    <citation type="journal article" date="2020" name="Nat. Food">
        <title>A phased Vanilla planifolia genome enables genetic improvement of flavour and production.</title>
        <authorList>
            <person name="Hasing T."/>
            <person name="Tang H."/>
            <person name="Brym M."/>
            <person name="Khazi F."/>
            <person name="Huang T."/>
            <person name="Chambers A.H."/>
        </authorList>
    </citation>
    <scope>NUCLEOTIDE SEQUENCE [LARGE SCALE GENOMIC DNA]</scope>
    <source>
        <tissue evidence="9">Leaf</tissue>
    </source>
</reference>
<dbReference type="PROSITE" id="PS50179">
    <property type="entry name" value="VHS"/>
    <property type="match status" value="1"/>
</dbReference>
<dbReference type="SUPFAM" id="SSF48464">
    <property type="entry name" value="ENTH/VHS domain"/>
    <property type="match status" value="1"/>
</dbReference>
<dbReference type="FunFam" id="1.25.40.90:FF:000028">
    <property type="entry name" value="TOM1-like protein 2"/>
    <property type="match status" value="1"/>
</dbReference>
<dbReference type="InterPro" id="IPR002014">
    <property type="entry name" value="VHS_dom"/>
</dbReference>
<keyword evidence="4" id="KW-0653">Protein transport</keyword>
<dbReference type="InterPro" id="IPR004152">
    <property type="entry name" value="GAT_dom"/>
</dbReference>
<dbReference type="GO" id="GO:0043328">
    <property type="term" value="P:protein transport to vacuole involved in ubiquitin-dependent protein catabolic process via the multivesicular body sorting pathway"/>
    <property type="evidence" value="ECO:0007669"/>
    <property type="project" value="InterPro"/>
</dbReference>
<dbReference type="GO" id="GO:0035091">
    <property type="term" value="F:phosphatidylinositol binding"/>
    <property type="evidence" value="ECO:0007669"/>
    <property type="project" value="InterPro"/>
</dbReference>
<evidence type="ECO:0000313" key="10">
    <source>
        <dbReference type="Proteomes" id="UP000639772"/>
    </source>
</evidence>
<comment type="subcellular location">
    <subcellularLocation>
        <location evidence="1">Membrane</location>
        <topology evidence="1">Peripheral membrane protein</topology>
    </subcellularLocation>
</comment>
<feature type="domain" description="VHS" evidence="7">
    <location>
        <begin position="12"/>
        <end position="141"/>
    </location>
</feature>
<comment type="caution">
    <text evidence="9">The sequence shown here is derived from an EMBL/GenBank/DDBJ whole genome shotgun (WGS) entry which is preliminary data.</text>
</comment>
<dbReference type="PANTHER" id="PTHR45898:SF2">
    <property type="entry name" value="TOM1-LIKE PROTEIN 6"/>
    <property type="match status" value="1"/>
</dbReference>
<protein>
    <recommendedName>
        <fullName evidence="11">Target of Myb protein 1</fullName>
    </recommendedName>
</protein>
<dbReference type="CDD" id="cd14231">
    <property type="entry name" value="GAT_GGA-like_plant"/>
    <property type="match status" value="1"/>
</dbReference>
<dbReference type="InterPro" id="IPR044836">
    <property type="entry name" value="TOL_plant"/>
</dbReference>
<dbReference type="OrthoDB" id="2018246at2759"/>
<feature type="region of interest" description="Disordered" evidence="6">
    <location>
        <begin position="318"/>
        <end position="337"/>
    </location>
</feature>
<dbReference type="GO" id="GO:0005737">
    <property type="term" value="C:cytoplasm"/>
    <property type="evidence" value="ECO:0007669"/>
    <property type="project" value="UniProtKB-ARBA"/>
</dbReference>